<gene>
    <name evidence="1" type="ORF">GSMUA_174120.1</name>
</gene>
<dbReference type="Proteomes" id="UP000012960">
    <property type="component" value="Unplaced"/>
</dbReference>
<dbReference type="EnsemblPlants" id="Ma06_t27980.1">
    <property type="protein sequence ID" value="Ma06_p27980.1"/>
    <property type="gene ID" value="Ma06_g27980"/>
</dbReference>
<proteinExistence type="predicted"/>
<dbReference type="EMBL" id="HG996471">
    <property type="protein sequence ID" value="CAG1847617.1"/>
    <property type="molecule type" value="Genomic_DNA"/>
</dbReference>
<sequence>MGSYKDSNMLVLGTTSEMEFLESLGILCDAFSVTYHVPKLNKEDAKKVLQGLFVFAEDDVE</sequence>
<accession>A0A804JL93</accession>
<dbReference type="InParanoid" id="A0A804JL93"/>
<evidence type="ECO:0000313" key="3">
    <source>
        <dbReference type="Proteomes" id="UP000012960"/>
    </source>
</evidence>
<protein>
    <submittedName>
        <fullName evidence="1">(wild Malaysian banana) hypothetical protein</fullName>
    </submittedName>
</protein>
<evidence type="ECO:0000313" key="2">
    <source>
        <dbReference type="EnsemblPlants" id="Ma06_p27980.1"/>
    </source>
</evidence>
<dbReference type="AlphaFoldDB" id="A0A804JL93"/>
<evidence type="ECO:0000313" key="1">
    <source>
        <dbReference type="EMBL" id="CAG1847617.1"/>
    </source>
</evidence>
<organism evidence="2 3">
    <name type="scientific">Musa acuminata subsp. malaccensis</name>
    <name type="common">Wild banana</name>
    <name type="synonym">Musa malaccensis</name>
    <dbReference type="NCBI Taxonomy" id="214687"/>
    <lineage>
        <taxon>Eukaryota</taxon>
        <taxon>Viridiplantae</taxon>
        <taxon>Streptophyta</taxon>
        <taxon>Embryophyta</taxon>
        <taxon>Tracheophyta</taxon>
        <taxon>Spermatophyta</taxon>
        <taxon>Magnoliopsida</taxon>
        <taxon>Liliopsida</taxon>
        <taxon>Zingiberales</taxon>
        <taxon>Musaceae</taxon>
        <taxon>Musa</taxon>
    </lineage>
</organism>
<reference evidence="1" key="1">
    <citation type="submission" date="2021-03" db="EMBL/GenBank/DDBJ databases">
        <authorList>
            <consortium name="Genoscope - CEA"/>
            <person name="William W."/>
        </authorList>
    </citation>
    <scope>NUCLEOTIDE SEQUENCE</scope>
    <source>
        <strain evidence="1">Doubled-haploid Pahang</strain>
    </source>
</reference>
<dbReference type="Gramene" id="Ma06_t27980.1">
    <property type="protein sequence ID" value="Ma06_p27980.1"/>
    <property type="gene ID" value="Ma06_g27980"/>
</dbReference>
<reference evidence="2" key="2">
    <citation type="submission" date="2021-05" db="UniProtKB">
        <authorList>
            <consortium name="EnsemblPlants"/>
        </authorList>
    </citation>
    <scope>IDENTIFICATION</scope>
    <source>
        <strain evidence="2">subsp. malaccensis</strain>
    </source>
</reference>
<name>A0A804JL93_MUSAM</name>
<keyword evidence="3" id="KW-1185">Reference proteome</keyword>